<keyword evidence="3 10" id="KW-0285">Flavoprotein</keyword>
<evidence type="ECO:0000313" key="12">
    <source>
        <dbReference type="EMBL" id="VDG26670.1"/>
    </source>
</evidence>
<evidence type="ECO:0000256" key="6">
    <source>
        <dbReference type="ARBA" id="ARBA00022827"/>
    </source>
</evidence>
<proteinExistence type="inferred from homology"/>
<dbReference type="PANTHER" id="PTHR30040">
    <property type="entry name" value="THIAMINE BIOSYNTHESIS LIPOPROTEIN APBE"/>
    <property type="match status" value="1"/>
</dbReference>
<dbReference type="InterPro" id="IPR003374">
    <property type="entry name" value="ApbE-like_sf"/>
</dbReference>
<keyword evidence="6 10" id="KW-0274">FAD</keyword>
<evidence type="ECO:0000256" key="4">
    <source>
        <dbReference type="ARBA" id="ARBA00022679"/>
    </source>
</evidence>
<dbReference type="GO" id="GO:0016740">
    <property type="term" value="F:transferase activity"/>
    <property type="evidence" value="ECO:0007669"/>
    <property type="project" value="UniProtKB-UniRule"/>
</dbReference>
<feature type="binding site" evidence="11">
    <location>
        <position position="268"/>
    </location>
    <ligand>
        <name>Mg(2+)</name>
        <dbReference type="ChEBI" id="CHEBI:18420"/>
    </ligand>
</feature>
<dbReference type="Pfam" id="PF02424">
    <property type="entry name" value="ApbE"/>
    <property type="match status" value="1"/>
</dbReference>
<evidence type="ECO:0000256" key="11">
    <source>
        <dbReference type="PIRSR" id="PIRSR006268-2"/>
    </source>
</evidence>
<evidence type="ECO:0000256" key="1">
    <source>
        <dbReference type="ARBA" id="ARBA00011955"/>
    </source>
</evidence>
<reference evidence="12 13" key="1">
    <citation type="submission" date="2018-11" db="EMBL/GenBank/DDBJ databases">
        <authorList>
            <person name="Wuyts S."/>
        </authorList>
    </citation>
    <scope>NUCLEOTIDE SEQUENCE [LARGE SCALE GENOMIC DNA]</scope>
    <source>
        <strain evidence="12">Lactobacillus mudanjiangensis AMBF249</strain>
    </source>
</reference>
<keyword evidence="5 10" id="KW-0479">Metal-binding</keyword>
<protein>
    <recommendedName>
        <fullName evidence="2 10">FAD:protein FMN transferase</fullName>
        <ecNumber evidence="1 10">2.7.1.180</ecNumber>
    </recommendedName>
    <alternativeName>
        <fullName evidence="8 10">Flavin transferase</fullName>
    </alternativeName>
</protein>
<dbReference type="EMBL" id="UYIG01000001">
    <property type="protein sequence ID" value="VDG26670.1"/>
    <property type="molecule type" value="Genomic_DNA"/>
</dbReference>
<comment type="cofactor">
    <cofactor evidence="11">
        <name>Mg(2+)</name>
        <dbReference type="ChEBI" id="CHEBI:18420"/>
    </cofactor>
    <cofactor evidence="11">
        <name>Mn(2+)</name>
        <dbReference type="ChEBI" id="CHEBI:29035"/>
    </cofactor>
    <text evidence="11">Magnesium. Can also use manganese.</text>
</comment>
<gene>
    <name evidence="12" type="ORF">MUDAN_MDHGFNIF_00105</name>
</gene>
<evidence type="ECO:0000256" key="7">
    <source>
        <dbReference type="ARBA" id="ARBA00022842"/>
    </source>
</evidence>
<keyword evidence="7 10" id="KW-0460">Magnesium</keyword>
<comment type="catalytic activity">
    <reaction evidence="9 10">
        <text>L-threonyl-[protein] + FAD = FMN-L-threonyl-[protein] + AMP + H(+)</text>
        <dbReference type="Rhea" id="RHEA:36847"/>
        <dbReference type="Rhea" id="RHEA-COMP:11060"/>
        <dbReference type="Rhea" id="RHEA-COMP:11061"/>
        <dbReference type="ChEBI" id="CHEBI:15378"/>
        <dbReference type="ChEBI" id="CHEBI:30013"/>
        <dbReference type="ChEBI" id="CHEBI:57692"/>
        <dbReference type="ChEBI" id="CHEBI:74257"/>
        <dbReference type="ChEBI" id="CHEBI:456215"/>
        <dbReference type="EC" id="2.7.1.180"/>
    </reaction>
</comment>
<dbReference type="Proteomes" id="UP000289996">
    <property type="component" value="Unassembled WGS sequence"/>
</dbReference>
<evidence type="ECO:0000256" key="3">
    <source>
        <dbReference type="ARBA" id="ARBA00022630"/>
    </source>
</evidence>
<evidence type="ECO:0000256" key="5">
    <source>
        <dbReference type="ARBA" id="ARBA00022723"/>
    </source>
</evidence>
<keyword evidence="13" id="KW-1185">Reference proteome</keyword>
<dbReference type="Gene3D" id="3.10.520.10">
    <property type="entry name" value="ApbE-like domains"/>
    <property type="match status" value="1"/>
</dbReference>
<dbReference type="PANTHER" id="PTHR30040:SF2">
    <property type="entry name" value="FAD:PROTEIN FMN TRANSFERASE"/>
    <property type="match status" value="1"/>
</dbReference>
<feature type="binding site" evidence="11">
    <location>
        <position position="148"/>
    </location>
    <ligand>
        <name>Mg(2+)</name>
        <dbReference type="ChEBI" id="CHEBI:18420"/>
    </ligand>
</feature>
<organism evidence="12 13">
    <name type="scientific">Lactiplantibacillus mudanjiangensis</name>
    <dbReference type="NCBI Taxonomy" id="1296538"/>
    <lineage>
        <taxon>Bacteria</taxon>
        <taxon>Bacillati</taxon>
        <taxon>Bacillota</taxon>
        <taxon>Bacilli</taxon>
        <taxon>Lactobacillales</taxon>
        <taxon>Lactobacillaceae</taxon>
        <taxon>Lactiplantibacillus</taxon>
    </lineage>
</organism>
<comment type="similarity">
    <text evidence="10">Belongs to the ApbE family.</text>
</comment>
<evidence type="ECO:0000256" key="10">
    <source>
        <dbReference type="PIRNR" id="PIRNR006268"/>
    </source>
</evidence>
<evidence type="ECO:0000313" key="13">
    <source>
        <dbReference type="Proteomes" id="UP000289996"/>
    </source>
</evidence>
<keyword evidence="4 10" id="KW-0808">Transferase</keyword>
<dbReference type="EC" id="2.7.1.180" evidence="1 10"/>
<dbReference type="SUPFAM" id="SSF143631">
    <property type="entry name" value="ApbE-like"/>
    <property type="match status" value="1"/>
</dbReference>
<name>A0A660DYQ9_9LACO</name>
<dbReference type="AlphaFoldDB" id="A0A660DYQ9"/>
<evidence type="ECO:0000256" key="2">
    <source>
        <dbReference type="ARBA" id="ARBA00016337"/>
    </source>
</evidence>
<accession>A0A660DYQ9</accession>
<sequence>MTQKKYISQFTMMGTVITITLFTPNQPLVEALYDYLAKMDQTFSMNRPDSELMAINRQAGVQPVVVSPTCFDLVQRAVKASQVYSQSFNVLMGPVVKLWRIGFGGQTVPASTQIQRCLALTNPQDLVLDAQAHSVYLTKPGMQLDLGAIAKGYFADQLIERLQQAGVTQAIVNLGGNVKVLGVNPTTDTGLWAVGIQAPKAPRGTPVLQVVTPAKTVVTSGIFERYFRIGSKCYHHILDPQTGYPVANPIEQVSILTDQSEYAEILSTVSFFKGAVAGVRWLNQLPNVEAIFIDRQQHVHVTAGLQHLSEGVYCYE</sequence>
<evidence type="ECO:0000256" key="9">
    <source>
        <dbReference type="ARBA" id="ARBA00048540"/>
    </source>
</evidence>
<dbReference type="PIRSF" id="PIRSF006268">
    <property type="entry name" value="ApbE"/>
    <property type="match status" value="1"/>
</dbReference>
<dbReference type="GO" id="GO:0046872">
    <property type="term" value="F:metal ion binding"/>
    <property type="evidence" value="ECO:0007669"/>
    <property type="project" value="UniProtKB-UniRule"/>
</dbReference>
<evidence type="ECO:0000256" key="8">
    <source>
        <dbReference type="ARBA" id="ARBA00031306"/>
    </source>
</evidence>
<dbReference type="InterPro" id="IPR024932">
    <property type="entry name" value="ApbE"/>
</dbReference>